<evidence type="ECO:0000256" key="2">
    <source>
        <dbReference type="ARBA" id="ARBA00022723"/>
    </source>
</evidence>
<organism evidence="7 8">
    <name type="scientific">Dietzia timorensis</name>
    <dbReference type="NCBI Taxonomy" id="499555"/>
    <lineage>
        <taxon>Bacteria</taxon>
        <taxon>Bacillati</taxon>
        <taxon>Actinomycetota</taxon>
        <taxon>Actinomycetes</taxon>
        <taxon>Mycobacteriales</taxon>
        <taxon>Dietziaceae</taxon>
        <taxon>Dietzia</taxon>
    </lineage>
</organism>
<comment type="pathway">
    <text evidence="5">Quinol/quinone metabolism; 1,4-dihydroxy-2-naphthoate biosynthesis; 1,4-dihydroxy-2-naphthoate from chorismate: step 4/7.</text>
</comment>
<dbReference type="GO" id="GO:0043748">
    <property type="term" value="F:O-succinylbenzoate synthase activity"/>
    <property type="evidence" value="ECO:0007669"/>
    <property type="project" value="UniProtKB-EC"/>
</dbReference>
<feature type="binding site" evidence="5">
    <location>
        <position position="173"/>
    </location>
    <ligand>
        <name>Mg(2+)</name>
        <dbReference type="ChEBI" id="CHEBI:18420"/>
    </ligand>
</feature>
<dbReference type="PANTHER" id="PTHR48073:SF2">
    <property type="entry name" value="O-SUCCINYLBENZOATE SYNTHASE"/>
    <property type="match status" value="1"/>
</dbReference>
<evidence type="ECO:0000256" key="3">
    <source>
        <dbReference type="ARBA" id="ARBA00022842"/>
    </source>
</evidence>
<sequence>MQLPALDEIVERARVVSLPMRVRFRDVTRREALLVEGPAGWGEFAPFAEYGDAEAASWLRSALEMAWQGPPRPLRELVPVNATVPSVPPAEVAGILERFPGCRTVKVKVGPSPSTPSSLDDDAARVSAALDAIPGALVRVDANRAWSVAEAYEAARVLGRVVAERGGIFEYMEQPCASVPELAQLRGEIAAGAERGYIVGGTLAGGAIAVAADESIRRAEDPLLVAHAGGADRAVVKAPPLGGPRRLLSVAGSLRELGLDVTVSSALDTAVGMGAGLAAAAALPAGAGGTIPACGLGTGGFFAEDVAEPRPIVEGSLPAVMTEPDPARLDALAAPGERRDWWIARLRRCYEGLAAEATGA</sequence>
<dbReference type="RefSeq" id="WP_303911216.1">
    <property type="nucleotide sequence ID" value="NZ_DYXM01000082.1"/>
</dbReference>
<dbReference type="Gene3D" id="3.20.20.120">
    <property type="entry name" value="Enolase-like C-terminal domain"/>
    <property type="match status" value="1"/>
</dbReference>
<feature type="active site" description="Proton donor" evidence="5">
    <location>
        <position position="108"/>
    </location>
</feature>
<evidence type="ECO:0000256" key="1">
    <source>
        <dbReference type="ARBA" id="ARBA00022428"/>
    </source>
</evidence>
<reference evidence="7" key="2">
    <citation type="submission" date="2021-09" db="EMBL/GenBank/DDBJ databases">
        <authorList>
            <person name="Gilroy R."/>
        </authorList>
    </citation>
    <scope>NUCLEOTIDE SEQUENCE</scope>
    <source>
        <strain evidence="7">ChiGjej1B1-18357</strain>
    </source>
</reference>
<name>A0A921JXH0_9ACTN</name>
<keyword evidence="1 5" id="KW-0474">Menaquinone biosynthesis</keyword>
<evidence type="ECO:0000313" key="7">
    <source>
        <dbReference type="EMBL" id="HJE90260.1"/>
    </source>
</evidence>
<dbReference type="InterPro" id="IPR029065">
    <property type="entry name" value="Enolase_C-like"/>
</dbReference>
<evidence type="ECO:0000256" key="5">
    <source>
        <dbReference type="HAMAP-Rule" id="MF_00470"/>
    </source>
</evidence>
<keyword evidence="2 5" id="KW-0479">Metal-binding</keyword>
<dbReference type="SMART" id="SM00922">
    <property type="entry name" value="MR_MLE"/>
    <property type="match status" value="1"/>
</dbReference>
<dbReference type="GO" id="GO:0009234">
    <property type="term" value="P:menaquinone biosynthetic process"/>
    <property type="evidence" value="ECO:0007669"/>
    <property type="project" value="UniProtKB-UniRule"/>
</dbReference>
<dbReference type="AlphaFoldDB" id="A0A921JXH0"/>
<dbReference type="Pfam" id="PF18374">
    <property type="entry name" value="Enolase_like_N"/>
    <property type="match status" value="1"/>
</dbReference>
<dbReference type="Pfam" id="PF13378">
    <property type="entry name" value="MR_MLE_C"/>
    <property type="match status" value="1"/>
</dbReference>
<dbReference type="NCBIfam" id="NF002782">
    <property type="entry name" value="PRK02901.1"/>
    <property type="match status" value="1"/>
</dbReference>
<dbReference type="SFLD" id="SFLDS00001">
    <property type="entry name" value="Enolase"/>
    <property type="match status" value="1"/>
</dbReference>
<comment type="function">
    <text evidence="5">Converts 2-succinyl-6-hydroxy-2,4-cyclohexadiene-1-carboxylate (SHCHC) to 2-succinylbenzoate (OSB).</text>
</comment>
<dbReference type="GO" id="GO:0000287">
    <property type="term" value="F:magnesium ion binding"/>
    <property type="evidence" value="ECO:0007669"/>
    <property type="project" value="UniProtKB-UniRule"/>
</dbReference>
<evidence type="ECO:0000259" key="6">
    <source>
        <dbReference type="SMART" id="SM00922"/>
    </source>
</evidence>
<dbReference type="HAMAP" id="MF_00470">
    <property type="entry name" value="MenC_1"/>
    <property type="match status" value="1"/>
</dbReference>
<comment type="caution">
    <text evidence="7">The sequence shown here is derived from an EMBL/GenBank/DDBJ whole genome shotgun (WGS) entry which is preliminary data.</text>
</comment>
<dbReference type="PANTHER" id="PTHR48073">
    <property type="entry name" value="O-SUCCINYLBENZOATE SYNTHASE-RELATED"/>
    <property type="match status" value="1"/>
</dbReference>
<comment type="cofactor">
    <cofactor evidence="5">
        <name>a divalent metal cation</name>
        <dbReference type="ChEBI" id="CHEBI:60240"/>
    </cofactor>
</comment>
<gene>
    <name evidence="5" type="primary">menC</name>
    <name evidence="7" type="ORF">K8V11_04560</name>
</gene>
<dbReference type="Gene3D" id="3.30.390.10">
    <property type="entry name" value="Enolase-like, N-terminal domain"/>
    <property type="match status" value="1"/>
</dbReference>
<feature type="binding site" evidence="5">
    <location>
        <position position="213"/>
    </location>
    <ligand>
        <name>Mg(2+)</name>
        <dbReference type="ChEBI" id="CHEBI:18420"/>
    </ligand>
</feature>
<dbReference type="SFLD" id="SFLDG00180">
    <property type="entry name" value="muconate_cycloisomerase"/>
    <property type="match status" value="1"/>
</dbReference>
<comment type="similarity">
    <text evidence="5">Belongs to the mandelate racemase/muconate lactonizing enzyme family. MenC type 1 subfamily.</text>
</comment>
<dbReference type="InterPro" id="IPR036849">
    <property type="entry name" value="Enolase-like_C_sf"/>
</dbReference>
<comment type="catalytic activity">
    <reaction evidence="5">
        <text>(1R,6R)-6-hydroxy-2-succinyl-cyclohexa-2,4-diene-1-carboxylate = 2-succinylbenzoate + H2O</text>
        <dbReference type="Rhea" id="RHEA:10196"/>
        <dbReference type="ChEBI" id="CHEBI:15377"/>
        <dbReference type="ChEBI" id="CHEBI:18325"/>
        <dbReference type="ChEBI" id="CHEBI:58689"/>
        <dbReference type="EC" id="4.2.1.113"/>
    </reaction>
</comment>
<dbReference type="Proteomes" id="UP000776650">
    <property type="component" value="Unassembled WGS sequence"/>
</dbReference>
<keyword evidence="4 5" id="KW-0456">Lyase</keyword>
<proteinExistence type="inferred from homology"/>
<evidence type="ECO:0000313" key="8">
    <source>
        <dbReference type="Proteomes" id="UP000776650"/>
    </source>
</evidence>
<reference evidence="7" key="1">
    <citation type="journal article" date="2021" name="PeerJ">
        <title>Extensive microbial diversity within the chicken gut microbiome revealed by metagenomics and culture.</title>
        <authorList>
            <person name="Gilroy R."/>
            <person name="Ravi A."/>
            <person name="Getino M."/>
            <person name="Pursley I."/>
            <person name="Horton D.L."/>
            <person name="Alikhan N.F."/>
            <person name="Baker D."/>
            <person name="Gharbi K."/>
            <person name="Hall N."/>
            <person name="Watson M."/>
            <person name="Adriaenssens E.M."/>
            <person name="Foster-Nyarko E."/>
            <person name="Jarju S."/>
            <person name="Secka A."/>
            <person name="Antonio M."/>
            <person name="Oren A."/>
            <person name="Chaudhuri R.R."/>
            <person name="La Ragione R."/>
            <person name="Hildebrand F."/>
            <person name="Pallen M.J."/>
        </authorList>
    </citation>
    <scope>NUCLEOTIDE SEQUENCE</scope>
    <source>
        <strain evidence="7">ChiGjej1B1-18357</strain>
    </source>
</reference>
<dbReference type="SFLD" id="SFLDF00009">
    <property type="entry name" value="o-succinylbenzoate_synthase"/>
    <property type="match status" value="1"/>
</dbReference>
<feature type="domain" description="Mandelate racemase/muconate lactonizing enzyme C-terminal" evidence="6">
    <location>
        <begin position="89"/>
        <end position="192"/>
    </location>
</feature>
<dbReference type="InterPro" id="IPR029017">
    <property type="entry name" value="Enolase-like_N"/>
</dbReference>
<dbReference type="EMBL" id="DYXM01000082">
    <property type="protein sequence ID" value="HJE90260.1"/>
    <property type="molecule type" value="Genomic_DNA"/>
</dbReference>
<dbReference type="EC" id="4.2.1.113" evidence="5"/>
<dbReference type="InterPro" id="IPR013342">
    <property type="entry name" value="Mandelate_racemase_C"/>
</dbReference>
<evidence type="ECO:0000256" key="4">
    <source>
        <dbReference type="ARBA" id="ARBA00023239"/>
    </source>
</evidence>
<comment type="pathway">
    <text evidence="5">Quinol/quinone metabolism; menaquinone biosynthesis.</text>
</comment>
<protein>
    <recommendedName>
        <fullName evidence="5">o-succinylbenzoate synthase</fullName>
        <shortName evidence="5">OSB synthase</shortName>
        <shortName evidence="5">OSBS</shortName>
        <ecNumber evidence="5">4.2.1.113</ecNumber>
    </recommendedName>
    <alternativeName>
        <fullName evidence="5">4-(2'-carboxyphenyl)-4-oxybutyric acid synthase</fullName>
    </alternativeName>
    <alternativeName>
        <fullName evidence="5">o-succinylbenzoic acid synthase</fullName>
    </alternativeName>
</protein>
<feature type="binding site" evidence="5">
    <location>
        <position position="141"/>
    </location>
    <ligand>
        <name>Mg(2+)</name>
        <dbReference type="ChEBI" id="CHEBI:18420"/>
    </ligand>
</feature>
<keyword evidence="3 5" id="KW-0460">Magnesium</keyword>
<dbReference type="InterPro" id="IPR010196">
    <property type="entry name" value="OSB_synthase_MenC1"/>
</dbReference>
<feature type="active site" description="Proton acceptor" evidence="5">
    <location>
        <position position="237"/>
    </location>
</feature>
<accession>A0A921JXH0</accession>
<dbReference type="SUPFAM" id="SSF51604">
    <property type="entry name" value="Enolase C-terminal domain-like"/>
    <property type="match status" value="1"/>
</dbReference>